<proteinExistence type="predicted"/>
<sequence length="53" mass="5859">MLKKATPEEFRTAGVKKTGMQKLLRSEVRSFMEHRTQQKDSSGTAPSASSSSE</sequence>
<evidence type="ECO:0000256" key="1">
    <source>
        <dbReference type="SAM" id="MobiDB-lite"/>
    </source>
</evidence>
<feature type="region of interest" description="Disordered" evidence="1">
    <location>
        <begin position="27"/>
        <end position="53"/>
    </location>
</feature>
<gene>
    <name evidence="2" type="ORF">LTR16_003937</name>
</gene>
<reference evidence="2 3" key="1">
    <citation type="submission" date="2023-08" db="EMBL/GenBank/DDBJ databases">
        <title>Black Yeasts Isolated from many extreme environments.</title>
        <authorList>
            <person name="Coleine C."/>
            <person name="Stajich J.E."/>
            <person name="Selbmann L."/>
        </authorList>
    </citation>
    <scope>NUCLEOTIDE SEQUENCE [LARGE SCALE GENOMIC DNA]</scope>
    <source>
        <strain evidence="2 3">CCFEE 536</strain>
    </source>
</reference>
<evidence type="ECO:0000313" key="3">
    <source>
        <dbReference type="Proteomes" id="UP001357485"/>
    </source>
</evidence>
<organism evidence="2 3">
    <name type="scientific">Cryomyces antarcticus</name>
    <dbReference type="NCBI Taxonomy" id="329879"/>
    <lineage>
        <taxon>Eukaryota</taxon>
        <taxon>Fungi</taxon>
        <taxon>Dikarya</taxon>
        <taxon>Ascomycota</taxon>
        <taxon>Pezizomycotina</taxon>
        <taxon>Dothideomycetes</taxon>
        <taxon>Dothideomycetes incertae sedis</taxon>
        <taxon>Cryomyces</taxon>
    </lineage>
</organism>
<comment type="caution">
    <text evidence="2">The sequence shown here is derived from an EMBL/GenBank/DDBJ whole genome shotgun (WGS) entry which is preliminary data.</text>
</comment>
<keyword evidence="3" id="KW-1185">Reference proteome</keyword>
<accession>A0ABR0LQG2</accession>
<protein>
    <submittedName>
        <fullName evidence="2">Uncharacterized protein</fullName>
    </submittedName>
</protein>
<feature type="compositionally biased region" description="Low complexity" evidence="1">
    <location>
        <begin position="41"/>
        <end position="53"/>
    </location>
</feature>
<feature type="compositionally biased region" description="Basic and acidic residues" evidence="1">
    <location>
        <begin position="27"/>
        <end position="38"/>
    </location>
</feature>
<dbReference type="Proteomes" id="UP001357485">
    <property type="component" value="Unassembled WGS sequence"/>
</dbReference>
<dbReference type="EMBL" id="JAVRRA010016880">
    <property type="protein sequence ID" value="KAK5201073.1"/>
    <property type="molecule type" value="Genomic_DNA"/>
</dbReference>
<name>A0ABR0LQG2_9PEZI</name>
<evidence type="ECO:0000313" key="2">
    <source>
        <dbReference type="EMBL" id="KAK5201073.1"/>
    </source>
</evidence>
<feature type="non-terminal residue" evidence="2">
    <location>
        <position position="53"/>
    </location>
</feature>